<dbReference type="Gene3D" id="2.40.50.100">
    <property type="match status" value="1"/>
</dbReference>
<dbReference type="RefSeq" id="WP_017459680.1">
    <property type="nucleotide sequence ID" value="NZ_CP016337.1"/>
</dbReference>
<keyword evidence="3 8" id="KW-0812">Transmembrane</keyword>
<dbReference type="GO" id="GO:0030313">
    <property type="term" value="C:cell envelope"/>
    <property type="evidence" value="ECO:0007669"/>
    <property type="project" value="UniProtKB-SubCell"/>
</dbReference>
<comment type="caution">
    <text evidence="11">The sequence shown here is derived from an EMBL/GenBank/DDBJ whole genome shotgun (WGS) entry which is preliminary data.</text>
</comment>
<evidence type="ECO:0000313" key="12">
    <source>
        <dbReference type="Proteomes" id="UP000183569"/>
    </source>
</evidence>
<dbReference type="GeneID" id="23843472"/>
<name>A0A1G4Z789_9ENTR</name>
<feature type="domain" description="CzcB-like barrel-sandwich hybrid" evidence="10">
    <location>
        <begin position="67"/>
        <end position="239"/>
    </location>
</feature>
<reference evidence="11 12" key="1">
    <citation type="submission" date="2016-10" db="EMBL/GenBank/DDBJ databases">
        <authorList>
            <person name="Varghese N."/>
            <person name="Submissions S."/>
        </authorList>
    </citation>
    <scope>NUCLEOTIDE SEQUENCE [LARGE SCALE GENOMIC DNA]</scope>
    <source>
        <strain evidence="11 12">CGMCC 1.12102</strain>
    </source>
</reference>
<dbReference type="PANTHER" id="PTHR32347:SF23">
    <property type="entry name" value="BLL5650 PROTEIN"/>
    <property type="match status" value="1"/>
</dbReference>
<dbReference type="PANTHER" id="PTHR32347">
    <property type="entry name" value="EFFLUX SYSTEM COMPONENT YKNX-RELATED"/>
    <property type="match status" value="1"/>
</dbReference>
<proteinExistence type="predicted"/>
<evidence type="ECO:0000256" key="8">
    <source>
        <dbReference type="SAM" id="Phobius"/>
    </source>
</evidence>
<dbReference type="AlphaFoldDB" id="A0A1G4Z789"/>
<feature type="coiled-coil region" evidence="7">
    <location>
        <begin position="170"/>
        <end position="230"/>
    </location>
</feature>
<evidence type="ECO:0000256" key="3">
    <source>
        <dbReference type="ARBA" id="ARBA00022692"/>
    </source>
</evidence>
<dbReference type="InterPro" id="IPR058647">
    <property type="entry name" value="BSH_CzcB-like"/>
</dbReference>
<feature type="transmembrane region" description="Helical" evidence="8">
    <location>
        <begin position="12"/>
        <end position="30"/>
    </location>
</feature>
<dbReference type="Gene3D" id="2.40.30.170">
    <property type="match status" value="1"/>
</dbReference>
<evidence type="ECO:0000256" key="6">
    <source>
        <dbReference type="ARBA" id="ARBA00023136"/>
    </source>
</evidence>
<dbReference type="Pfam" id="PF25940">
    <property type="entry name" value="LcnD_C"/>
    <property type="match status" value="1"/>
</dbReference>
<dbReference type="Proteomes" id="UP000183569">
    <property type="component" value="Unassembled WGS sequence"/>
</dbReference>
<evidence type="ECO:0000259" key="9">
    <source>
        <dbReference type="Pfam" id="PF25940"/>
    </source>
</evidence>
<dbReference type="Gene3D" id="1.10.287.470">
    <property type="entry name" value="Helix hairpin bin"/>
    <property type="match status" value="1"/>
</dbReference>
<evidence type="ECO:0000259" key="10">
    <source>
        <dbReference type="Pfam" id="PF25973"/>
    </source>
</evidence>
<comment type="subcellular location">
    <subcellularLocation>
        <location evidence="1">Cell envelope</location>
    </subcellularLocation>
    <subcellularLocation>
        <location evidence="2">Membrane</location>
    </subcellularLocation>
</comment>
<dbReference type="InterPro" id="IPR050465">
    <property type="entry name" value="UPF0194_transport"/>
</dbReference>
<evidence type="ECO:0000256" key="1">
    <source>
        <dbReference type="ARBA" id="ARBA00004196"/>
    </source>
</evidence>
<dbReference type="SUPFAM" id="SSF111369">
    <property type="entry name" value="HlyD-like secretion proteins"/>
    <property type="match status" value="1"/>
</dbReference>
<dbReference type="EMBL" id="FMUI01000017">
    <property type="protein sequence ID" value="SCX61527.1"/>
    <property type="molecule type" value="Genomic_DNA"/>
</dbReference>
<keyword evidence="6 8" id="KW-0472">Membrane</keyword>
<dbReference type="InterPro" id="IPR058795">
    <property type="entry name" value="LcnD_C"/>
</dbReference>
<evidence type="ECO:0000313" key="11">
    <source>
        <dbReference type="EMBL" id="SCX61527.1"/>
    </source>
</evidence>
<keyword evidence="4 8" id="KW-1133">Transmembrane helix</keyword>
<gene>
    <name evidence="11" type="ORF">SAMN02927897_04140</name>
</gene>
<feature type="domain" description="LcnD-like C-terminal" evidence="9">
    <location>
        <begin position="271"/>
        <end position="354"/>
    </location>
</feature>
<protein>
    <submittedName>
        <fullName evidence="11">Multidrug resistance efflux pump</fullName>
    </submittedName>
</protein>
<evidence type="ECO:0000256" key="5">
    <source>
        <dbReference type="ARBA" id="ARBA00023054"/>
    </source>
</evidence>
<evidence type="ECO:0000256" key="2">
    <source>
        <dbReference type="ARBA" id="ARBA00004370"/>
    </source>
</evidence>
<accession>A0A1G4Z789</accession>
<evidence type="ECO:0000256" key="4">
    <source>
        <dbReference type="ARBA" id="ARBA00022989"/>
    </source>
</evidence>
<sequence length="433" mass="46829">MIKFFTQKQRLLLLLTLAVVVGGSLLWWVVSREPESRAAQEVWLSVQPQRLENQLGLVGRIQAARQQTLAAPFDGVIREIAVHEGQRVETGQVLVVLDPGQIEIQLRQAQADLLKAQKEVALFRNWSSSPDVSRARRVVQTARATLSNTQANLRDTTALFKRGIVARMEVDALTQQAQTQQQDLAAAQEELHTMEARGKGEDSKIADMELANAQARYATLKAQVERQTIRAPYAGFIVRPVAPDSGKPVTLQPGLSVSQGAALLTVTGLDTIQVVTRVEESDLHQLKEGMPVNITGEGFAGKTLSGQIREIGVQSSAAETQGAYYDVTVSVNTPQADLQQDIRLGMSARLAVITWQNEHGFAVPAQALHVDPQSGSRWVLWRASSGATPCKVVVTTGQTVAQGVEIHGIDAGEVRVEMGAQGGSANPVSVSIH</sequence>
<keyword evidence="5 7" id="KW-0175">Coiled coil</keyword>
<organism evidence="11 12">
    <name type="scientific">Kosakonia sacchari</name>
    <dbReference type="NCBI Taxonomy" id="1158459"/>
    <lineage>
        <taxon>Bacteria</taxon>
        <taxon>Pseudomonadati</taxon>
        <taxon>Pseudomonadota</taxon>
        <taxon>Gammaproteobacteria</taxon>
        <taxon>Enterobacterales</taxon>
        <taxon>Enterobacteriaceae</taxon>
        <taxon>Kosakonia</taxon>
    </lineage>
</organism>
<evidence type="ECO:0000256" key="7">
    <source>
        <dbReference type="SAM" id="Coils"/>
    </source>
</evidence>
<dbReference type="Pfam" id="PF25973">
    <property type="entry name" value="BSH_CzcB"/>
    <property type="match status" value="1"/>
</dbReference>